<keyword evidence="4" id="KW-1185">Reference proteome</keyword>
<evidence type="ECO:0000256" key="1">
    <source>
        <dbReference type="SAM" id="Coils"/>
    </source>
</evidence>
<reference evidence="3" key="1">
    <citation type="submission" date="2019-04" db="EMBL/GenBank/DDBJ databases">
        <title>Sequencing of skin fungus with MAO and IRED activity.</title>
        <authorList>
            <person name="Marsaioli A.J."/>
            <person name="Bonatto J.M.C."/>
            <person name="Reis Junior O."/>
        </authorList>
    </citation>
    <scope>NUCLEOTIDE SEQUENCE</scope>
    <source>
        <strain evidence="3">30M1</strain>
    </source>
</reference>
<dbReference type="Proteomes" id="UP000801428">
    <property type="component" value="Unassembled WGS sequence"/>
</dbReference>
<protein>
    <submittedName>
        <fullName evidence="3">Uncharacterized protein</fullName>
    </submittedName>
</protein>
<name>A0A9P4T4Z6_CURKU</name>
<accession>A0A9P4T4Z6</accession>
<comment type="caution">
    <text evidence="3">The sequence shown here is derived from an EMBL/GenBank/DDBJ whole genome shotgun (WGS) entry which is preliminary data.</text>
</comment>
<dbReference type="EMBL" id="SWKU01000041">
    <property type="protein sequence ID" value="KAF2994413.1"/>
    <property type="molecule type" value="Genomic_DNA"/>
</dbReference>
<feature type="region of interest" description="Disordered" evidence="2">
    <location>
        <begin position="323"/>
        <end position="360"/>
    </location>
</feature>
<feature type="compositionally biased region" description="Polar residues" evidence="2">
    <location>
        <begin position="323"/>
        <end position="335"/>
    </location>
</feature>
<evidence type="ECO:0000313" key="3">
    <source>
        <dbReference type="EMBL" id="KAF2994413.1"/>
    </source>
</evidence>
<sequence length="537" mass="61256">MNHDAQDLRAQADATVAGIKRAGDELLRMNQRLSTLDAQIKKVKTELLRTLKTTTSISETISEKSHAGEPFDDLTQHLENLKTEQCDRALCHIDPLRTLDGDAWMSDDCPKRASLEIWAKMDVFGDLKRSLEKTTRRSWDLTIARVLDEGAKAQVRELNSFVVHPSIKLAEQLDKEISRAEDRLTILEGTIKYLTHGIHNDLDKCDATRLYRTGITRVRTLDEITRVEEAERSYFVVAIELATAYVERSRLLREIVHKTSKRNILISKADSDVVMDDEIGAPTYIDDEEWNDIGTFMSKSSRLETHVRSRGRQAIDQILYPGSQQRFEQESSNQNVDEETESLPTAKQMTPPGGSPIGTMITGRRLEEWLDREEEKLRLFDEEINYVQLQLHGKLTQLHFFQRYNASSLIQETNVMFEMTQIKFYELTTLLATCYVKRGRQARAIVQGYILLDKQEKEAEIDDYLEFEDRSTMENFACSLPQLEIYVMQNGSDAPNYILGRSPSKIGSSVTTALTQIEARIDRGDLAPGNVYYAGGT</sequence>
<evidence type="ECO:0000256" key="2">
    <source>
        <dbReference type="SAM" id="MobiDB-lite"/>
    </source>
</evidence>
<organism evidence="3 4">
    <name type="scientific">Curvularia kusanoi</name>
    <name type="common">Cochliobolus kusanoi</name>
    <dbReference type="NCBI Taxonomy" id="90978"/>
    <lineage>
        <taxon>Eukaryota</taxon>
        <taxon>Fungi</taxon>
        <taxon>Dikarya</taxon>
        <taxon>Ascomycota</taxon>
        <taxon>Pezizomycotina</taxon>
        <taxon>Dothideomycetes</taxon>
        <taxon>Pleosporomycetidae</taxon>
        <taxon>Pleosporales</taxon>
        <taxon>Pleosporineae</taxon>
        <taxon>Pleosporaceae</taxon>
        <taxon>Curvularia</taxon>
    </lineage>
</organism>
<feature type="coiled-coil region" evidence="1">
    <location>
        <begin position="19"/>
        <end position="46"/>
    </location>
</feature>
<evidence type="ECO:0000313" key="4">
    <source>
        <dbReference type="Proteomes" id="UP000801428"/>
    </source>
</evidence>
<gene>
    <name evidence="3" type="ORF">E8E13_003277</name>
</gene>
<dbReference type="AlphaFoldDB" id="A0A9P4T4Z6"/>
<proteinExistence type="predicted"/>
<keyword evidence="1" id="KW-0175">Coiled coil</keyword>